<accession>A0A7W8JX53</accession>
<comment type="caution">
    <text evidence="2">The sequence shown here is derived from an EMBL/GenBank/DDBJ whole genome shotgun (WGS) entry which is preliminary data.</text>
</comment>
<name>A0A7W8JX53_9DEIO</name>
<protein>
    <submittedName>
        <fullName evidence="2">Uncharacterized protein</fullName>
    </submittedName>
</protein>
<organism evidence="2 3">
    <name type="scientific">Deinococcus humi</name>
    <dbReference type="NCBI Taxonomy" id="662880"/>
    <lineage>
        <taxon>Bacteria</taxon>
        <taxon>Thermotogati</taxon>
        <taxon>Deinococcota</taxon>
        <taxon>Deinococci</taxon>
        <taxon>Deinococcales</taxon>
        <taxon>Deinococcaceae</taxon>
        <taxon>Deinococcus</taxon>
    </lineage>
</organism>
<sequence>MWQAGNPGADDVHQGDAWVASPRRQRGRATRERARSALTALREQLACQAQDAAVAMMRDHI</sequence>
<reference evidence="2 3" key="1">
    <citation type="submission" date="2020-08" db="EMBL/GenBank/DDBJ databases">
        <title>Genomic Encyclopedia of Type Strains, Phase IV (KMG-IV): sequencing the most valuable type-strain genomes for metagenomic binning, comparative biology and taxonomic classification.</title>
        <authorList>
            <person name="Goeker M."/>
        </authorList>
    </citation>
    <scope>NUCLEOTIDE SEQUENCE [LARGE SCALE GENOMIC DNA]</scope>
    <source>
        <strain evidence="2 3">DSM 27939</strain>
    </source>
</reference>
<evidence type="ECO:0000256" key="1">
    <source>
        <dbReference type="SAM" id="MobiDB-lite"/>
    </source>
</evidence>
<gene>
    <name evidence="2" type="ORF">HNQ08_003985</name>
</gene>
<dbReference type="EMBL" id="JACHFL010000013">
    <property type="protein sequence ID" value="MBB5364872.1"/>
    <property type="molecule type" value="Genomic_DNA"/>
</dbReference>
<dbReference type="AlphaFoldDB" id="A0A7W8JX53"/>
<evidence type="ECO:0000313" key="2">
    <source>
        <dbReference type="EMBL" id="MBB5364872.1"/>
    </source>
</evidence>
<proteinExistence type="predicted"/>
<keyword evidence="3" id="KW-1185">Reference proteome</keyword>
<dbReference type="RefSeq" id="WP_184135855.1">
    <property type="nucleotide sequence ID" value="NZ_JACHFL010000013.1"/>
</dbReference>
<evidence type="ECO:0000313" key="3">
    <source>
        <dbReference type="Proteomes" id="UP000552709"/>
    </source>
</evidence>
<dbReference type="Proteomes" id="UP000552709">
    <property type="component" value="Unassembled WGS sequence"/>
</dbReference>
<feature type="region of interest" description="Disordered" evidence="1">
    <location>
        <begin position="1"/>
        <end position="35"/>
    </location>
</feature>